<dbReference type="SUPFAM" id="SSF52172">
    <property type="entry name" value="CheY-like"/>
    <property type="match status" value="1"/>
</dbReference>
<dbReference type="InterPro" id="IPR005561">
    <property type="entry name" value="ANTAR"/>
</dbReference>
<evidence type="ECO:0000256" key="1">
    <source>
        <dbReference type="ARBA" id="ARBA00022679"/>
    </source>
</evidence>
<dbReference type="Pfam" id="PF13185">
    <property type="entry name" value="GAF_2"/>
    <property type="match status" value="1"/>
</dbReference>
<evidence type="ECO:0000256" key="2">
    <source>
        <dbReference type="ARBA" id="ARBA00022777"/>
    </source>
</evidence>
<dbReference type="SMART" id="SM00065">
    <property type="entry name" value="GAF"/>
    <property type="match status" value="1"/>
</dbReference>
<keyword evidence="7" id="KW-1185">Reference proteome</keyword>
<keyword evidence="4" id="KW-0804">Transcription</keyword>
<dbReference type="SUPFAM" id="SSF55781">
    <property type="entry name" value="GAF domain-like"/>
    <property type="match status" value="1"/>
</dbReference>
<organism evidence="6 7">
    <name type="scientific">Kocuria aegyptia</name>
    <dbReference type="NCBI Taxonomy" id="330943"/>
    <lineage>
        <taxon>Bacteria</taxon>
        <taxon>Bacillati</taxon>
        <taxon>Actinomycetota</taxon>
        <taxon>Actinomycetes</taxon>
        <taxon>Micrococcales</taxon>
        <taxon>Micrococcaceae</taxon>
        <taxon>Kocuria</taxon>
    </lineage>
</organism>
<dbReference type="PIRSF" id="PIRSF036625">
    <property type="entry name" value="GAF_ANTAR"/>
    <property type="match status" value="1"/>
</dbReference>
<keyword evidence="1" id="KW-0808">Transferase</keyword>
<evidence type="ECO:0000313" key="7">
    <source>
        <dbReference type="Proteomes" id="UP001501204"/>
    </source>
</evidence>
<reference evidence="7" key="1">
    <citation type="journal article" date="2019" name="Int. J. Syst. Evol. Microbiol.">
        <title>The Global Catalogue of Microorganisms (GCM) 10K type strain sequencing project: providing services to taxonomists for standard genome sequencing and annotation.</title>
        <authorList>
            <consortium name="The Broad Institute Genomics Platform"/>
            <consortium name="The Broad Institute Genome Sequencing Center for Infectious Disease"/>
            <person name="Wu L."/>
            <person name="Ma J."/>
        </authorList>
    </citation>
    <scope>NUCLEOTIDE SEQUENCE [LARGE SCALE GENOMIC DNA]</scope>
    <source>
        <strain evidence="7">JCM 14735</strain>
    </source>
</reference>
<accession>A0ABP4WFB5</accession>
<dbReference type="RefSeq" id="WP_344120462.1">
    <property type="nucleotide sequence ID" value="NZ_BAAAOA010000012.1"/>
</dbReference>
<comment type="caution">
    <text evidence="6">The sequence shown here is derived from an EMBL/GenBank/DDBJ whole genome shotgun (WGS) entry which is preliminary data.</text>
</comment>
<dbReference type="Gene3D" id="1.10.10.10">
    <property type="entry name" value="Winged helix-like DNA-binding domain superfamily/Winged helix DNA-binding domain"/>
    <property type="match status" value="1"/>
</dbReference>
<keyword evidence="3" id="KW-0805">Transcription regulation</keyword>
<keyword evidence="2" id="KW-0418">Kinase</keyword>
<dbReference type="PROSITE" id="PS50921">
    <property type="entry name" value="ANTAR"/>
    <property type="match status" value="1"/>
</dbReference>
<evidence type="ECO:0000256" key="4">
    <source>
        <dbReference type="ARBA" id="ARBA00023163"/>
    </source>
</evidence>
<protein>
    <submittedName>
        <fullName evidence="6">GAF and ANTAR domain-containing protein</fullName>
    </submittedName>
</protein>
<gene>
    <name evidence="6" type="ORF">GCM10009767_10620</name>
</gene>
<feature type="domain" description="ANTAR" evidence="5">
    <location>
        <begin position="170"/>
        <end position="231"/>
    </location>
</feature>
<dbReference type="InterPro" id="IPR011006">
    <property type="entry name" value="CheY-like_superfamily"/>
</dbReference>
<proteinExistence type="predicted"/>
<evidence type="ECO:0000313" key="6">
    <source>
        <dbReference type="EMBL" id="GAA1753461.1"/>
    </source>
</evidence>
<dbReference type="EMBL" id="BAAAOA010000012">
    <property type="protein sequence ID" value="GAA1753461.1"/>
    <property type="molecule type" value="Genomic_DNA"/>
</dbReference>
<dbReference type="Pfam" id="PF03861">
    <property type="entry name" value="ANTAR"/>
    <property type="match status" value="1"/>
</dbReference>
<sequence>MPTESSATELTAVFARVQSMLLSLEHATTAVHQLAQVAQHLIPSAAGAGVSLIAAQGTRTSTGATDGLVEAADTLQYDLGEGPCLTTWATATPQRINDITDDDRWPEWSAAAARAGIRSMLSVPLMFRDRCLGAMKVYATVVDAFTDHEEQQLCLLAAAAATLLGSAQTRDAPQRLSAALQAGMEDRQTIDRATGMLMEQRATDAEDAHAVLLTASRAQDRPMAEVARQILERHPDPQS</sequence>
<dbReference type="Gene3D" id="3.30.450.40">
    <property type="match status" value="1"/>
</dbReference>
<dbReference type="InterPro" id="IPR036388">
    <property type="entry name" value="WH-like_DNA-bd_sf"/>
</dbReference>
<dbReference type="SMART" id="SM01012">
    <property type="entry name" value="ANTAR"/>
    <property type="match status" value="1"/>
</dbReference>
<dbReference type="InterPro" id="IPR012074">
    <property type="entry name" value="GAF_ANTAR"/>
</dbReference>
<dbReference type="InterPro" id="IPR003018">
    <property type="entry name" value="GAF"/>
</dbReference>
<evidence type="ECO:0000259" key="5">
    <source>
        <dbReference type="PROSITE" id="PS50921"/>
    </source>
</evidence>
<name>A0ABP4WFB5_9MICC</name>
<dbReference type="Proteomes" id="UP001501204">
    <property type="component" value="Unassembled WGS sequence"/>
</dbReference>
<dbReference type="InterPro" id="IPR029016">
    <property type="entry name" value="GAF-like_dom_sf"/>
</dbReference>
<evidence type="ECO:0000256" key="3">
    <source>
        <dbReference type="ARBA" id="ARBA00023015"/>
    </source>
</evidence>